<evidence type="ECO:0000313" key="1">
    <source>
        <dbReference type="EMBL" id="JAI02614.1"/>
    </source>
</evidence>
<reference evidence="1" key="1">
    <citation type="submission" date="2014-11" db="EMBL/GenBank/DDBJ databases">
        <authorList>
            <person name="Amaro Gonzalez C."/>
        </authorList>
    </citation>
    <scope>NUCLEOTIDE SEQUENCE</scope>
</reference>
<dbReference type="EMBL" id="GBXM01005964">
    <property type="protein sequence ID" value="JAI02614.1"/>
    <property type="molecule type" value="Transcribed_RNA"/>
</dbReference>
<name>A0A0E9XLN1_ANGAN</name>
<protein>
    <submittedName>
        <fullName evidence="1">Uncharacterized protein</fullName>
    </submittedName>
</protein>
<organism evidence="1">
    <name type="scientific">Anguilla anguilla</name>
    <name type="common">European freshwater eel</name>
    <name type="synonym">Muraena anguilla</name>
    <dbReference type="NCBI Taxonomy" id="7936"/>
    <lineage>
        <taxon>Eukaryota</taxon>
        <taxon>Metazoa</taxon>
        <taxon>Chordata</taxon>
        <taxon>Craniata</taxon>
        <taxon>Vertebrata</taxon>
        <taxon>Euteleostomi</taxon>
        <taxon>Actinopterygii</taxon>
        <taxon>Neopterygii</taxon>
        <taxon>Teleostei</taxon>
        <taxon>Anguilliformes</taxon>
        <taxon>Anguillidae</taxon>
        <taxon>Anguilla</taxon>
    </lineage>
</organism>
<dbReference type="AlphaFoldDB" id="A0A0E9XLN1"/>
<sequence length="62" mass="7201">MISQFSQAFNLAYKWLSILKINPSTICKPNMQITLGEFAFQRRWALLSMIAPIKCTRTFCDL</sequence>
<proteinExistence type="predicted"/>
<accession>A0A0E9XLN1</accession>
<reference evidence="1" key="2">
    <citation type="journal article" date="2015" name="Fish Shellfish Immunol.">
        <title>Early steps in the European eel (Anguilla anguilla)-Vibrio vulnificus interaction in the gills: Role of the RtxA13 toxin.</title>
        <authorList>
            <person name="Callol A."/>
            <person name="Pajuelo D."/>
            <person name="Ebbesson L."/>
            <person name="Teles M."/>
            <person name="MacKenzie S."/>
            <person name="Amaro C."/>
        </authorList>
    </citation>
    <scope>NUCLEOTIDE SEQUENCE</scope>
</reference>